<protein>
    <submittedName>
        <fullName evidence="1">Toxin-antitoxin system, antitoxin component, ribbon-helix-helix domain protein</fullName>
    </submittedName>
</protein>
<evidence type="ECO:0000313" key="1">
    <source>
        <dbReference type="EMBL" id="KXB52642.1"/>
    </source>
</evidence>
<reference evidence="2" key="1">
    <citation type="submission" date="2016-01" db="EMBL/GenBank/DDBJ databases">
        <authorList>
            <person name="Mitreva M."/>
            <person name="Pepin K.H."/>
            <person name="Mihindukulasuriya K.A."/>
            <person name="Fulton R."/>
            <person name="Fronick C."/>
            <person name="O'Laughlin M."/>
            <person name="Miner T."/>
            <person name="Herter B."/>
            <person name="Rosa B.A."/>
            <person name="Cordes M."/>
            <person name="Tomlinson C."/>
            <person name="Wollam A."/>
            <person name="Palsikar V.B."/>
            <person name="Mardis E.R."/>
            <person name="Wilson R.K."/>
        </authorList>
    </citation>
    <scope>NUCLEOTIDE SEQUENCE [LARGE SCALE GENOMIC DNA]</scope>
    <source>
        <strain evidence="2">DNF00896</strain>
    </source>
</reference>
<evidence type="ECO:0000313" key="2">
    <source>
        <dbReference type="Proteomes" id="UP000070394"/>
    </source>
</evidence>
<dbReference type="Proteomes" id="UP000070394">
    <property type="component" value="Unassembled WGS sequence"/>
</dbReference>
<name>A0A133ZB26_9FIRM</name>
<accession>A0A133ZB26</accession>
<dbReference type="AlphaFoldDB" id="A0A133ZB26"/>
<organism evidence="1 2">
    <name type="scientific">Lachnoanaerobaculum saburreum</name>
    <dbReference type="NCBI Taxonomy" id="467210"/>
    <lineage>
        <taxon>Bacteria</taxon>
        <taxon>Bacillati</taxon>
        <taxon>Bacillota</taxon>
        <taxon>Clostridia</taxon>
        <taxon>Lachnospirales</taxon>
        <taxon>Lachnospiraceae</taxon>
        <taxon>Lachnoanaerobaculum</taxon>
    </lineage>
</organism>
<dbReference type="EMBL" id="LSDA01000148">
    <property type="protein sequence ID" value="KXB52642.1"/>
    <property type="molecule type" value="Genomic_DNA"/>
</dbReference>
<sequence length="74" mass="8819">MIKMREEYDIKNLNPRKNPYAKLVKKQVTINLDESIIAYFKEKSESTGIPYQTLINLYLKDCVTHNRNLEISWN</sequence>
<keyword evidence="2" id="KW-1185">Reference proteome</keyword>
<dbReference type="STRING" id="467210.HMPREF1866_02885"/>
<proteinExistence type="predicted"/>
<gene>
    <name evidence="1" type="ORF">HMPREF1866_02885</name>
</gene>
<dbReference type="InterPro" id="IPR025528">
    <property type="entry name" value="BrnA_antitoxin"/>
</dbReference>
<dbReference type="PATRIC" id="fig|467210.3.peg.2862"/>
<dbReference type="Pfam" id="PF14384">
    <property type="entry name" value="BrnA_antitoxin"/>
    <property type="match status" value="1"/>
</dbReference>
<comment type="caution">
    <text evidence="1">The sequence shown here is derived from an EMBL/GenBank/DDBJ whole genome shotgun (WGS) entry which is preliminary data.</text>
</comment>